<sequence>MMPSTSGYNLRPKEGAKVKPRPANEKMTQQGGPVQTRRSREKQQYSPYAEEQRRSSSINTRSRRGQQQHCQERTRGAISHRSHSLEVLVETSTARHKNQVVWFHYIFS</sequence>
<organism evidence="2 3">
    <name type="scientific">Trichonephila inaurata madagascariensis</name>
    <dbReference type="NCBI Taxonomy" id="2747483"/>
    <lineage>
        <taxon>Eukaryota</taxon>
        <taxon>Metazoa</taxon>
        <taxon>Ecdysozoa</taxon>
        <taxon>Arthropoda</taxon>
        <taxon>Chelicerata</taxon>
        <taxon>Arachnida</taxon>
        <taxon>Araneae</taxon>
        <taxon>Araneomorphae</taxon>
        <taxon>Entelegynae</taxon>
        <taxon>Araneoidea</taxon>
        <taxon>Nephilidae</taxon>
        <taxon>Trichonephila</taxon>
        <taxon>Trichonephila inaurata</taxon>
    </lineage>
</organism>
<evidence type="ECO:0000313" key="3">
    <source>
        <dbReference type="Proteomes" id="UP000886998"/>
    </source>
</evidence>
<evidence type="ECO:0000256" key="1">
    <source>
        <dbReference type="SAM" id="MobiDB-lite"/>
    </source>
</evidence>
<proteinExistence type="predicted"/>
<dbReference type="EMBL" id="BMAV01009820">
    <property type="protein sequence ID" value="GFY54301.1"/>
    <property type="molecule type" value="Genomic_DNA"/>
</dbReference>
<protein>
    <submittedName>
        <fullName evidence="2">Uncharacterized protein</fullName>
    </submittedName>
</protein>
<dbReference type="AlphaFoldDB" id="A0A8X7C2B7"/>
<name>A0A8X7C2B7_9ARAC</name>
<accession>A0A8X7C2B7</accession>
<comment type="caution">
    <text evidence="2">The sequence shown here is derived from an EMBL/GenBank/DDBJ whole genome shotgun (WGS) entry which is preliminary data.</text>
</comment>
<reference evidence="2" key="1">
    <citation type="submission" date="2020-08" db="EMBL/GenBank/DDBJ databases">
        <title>Multicomponent nature underlies the extraordinary mechanical properties of spider dragline silk.</title>
        <authorList>
            <person name="Kono N."/>
            <person name="Nakamura H."/>
            <person name="Mori M."/>
            <person name="Yoshida Y."/>
            <person name="Ohtoshi R."/>
            <person name="Malay A.D."/>
            <person name="Moran D.A.P."/>
            <person name="Tomita M."/>
            <person name="Numata K."/>
            <person name="Arakawa K."/>
        </authorList>
    </citation>
    <scope>NUCLEOTIDE SEQUENCE</scope>
</reference>
<keyword evidence="3" id="KW-1185">Reference proteome</keyword>
<dbReference type="Proteomes" id="UP000886998">
    <property type="component" value="Unassembled WGS sequence"/>
</dbReference>
<evidence type="ECO:0000313" key="2">
    <source>
        <dbReference type="EMBL" id="GFY54301.1"/>
    </source>
</evidence>
<gene>
    <name evidence="2" type="ORF">TNIN_496561</name>
</gene>
<feature type="region of interest" description="Disordered" evidence="1">
    <location>
        <begin position="1"/>
        <end position="78"/>
    </location>
</feature>